<accession>A0A0C1L4U8</accession>
<dbReference type="EMBL" id="JSVC01000011">
    <property type="protein sequence ID" value="KIC94561.1"/>
    <property type="molecule type" value="Genomic_DNA"/>
</dbReference>
<keyword evidence="1" id="KW-0812">Transmembrane</keyword>
<feature type="transmembrane region" description="Helical" evidence="1">
    <location>
        <begin position="72"/>
        <end position="92"/>
    </location>
</feature>
<comment type="caution">
    <text evidence="2">The sequence shown here is derived from an EMBL/GenBank/DDBJ whole genome shotgun (WGS) entry which is preliminary data.</text>
</comment>
<name>A0A0C1L4U8_9BACT</name>
<evidence type="ECO:0000313" key="2">
    <source>
        <dbReference type="EMBL" id="KIC94561.1"/>
    </source>
</evidence>
<gene>
    <name evidence="2" type="ORF">OI18_10625</name>
</gene>
<organism evidence="2 3">
    <name type="scientific">Flavihumibacter solisilvae</name>
    <dbReference type="NCBI Taxonomy" id="1349421"/>
    <lineage>
        <taxon>Bacteria</taxon>
        <taxon>Pseudomonadati</taxon>
        <taxon>Bacteroidota</taxon>
        <taxon>Chitinophagia</taxon>
        <taxon>Chitinophagales</taxon>
        <taxon>Chitinophagaceae</taxon>
        <taxon>Flavihumibacter</taxon>
    </lineage>
</organism>
<keyword evidence="1" id="KW-0472">Membrane</keyword>
<proteinExistence type="predicted"/>
<feature type="transmembrane region" description="Helical" evidence="1">
    <location>
        <begin position="112"/>
        <end position="132"/>
    </location>
</feature>
<protein>
    <submittedName>
        <fullName evidence="2">Rod shape-determining protein MreD</fullName>
    </submittedName>
</protein>
<sequence length="177" mass="20624">MNDLLKNIFRFFAFILVQVYILHKIPPLHRFIVPYLYFLYVLWLPFSLGRTWLMIVAFVYGLSLDYFLLTPGLHAAACVLIAYVRPFLVNILIRQEGAEQSYGAPSIHSMGLAPYSLFVLVLTLLHHGYLVFLEWMEFGNFWYFLGKVGATTAVSLLLILITELLFYRKERYRTNTA</sequence>
<dbReference type="OrthoDB" id="1132160at2"/>
<evidence type="ECO:0000256" key="1">
    <source>
        <dbReference type="SAM" id="Phobius"/>
    </source>
</evidence>
<feature type="transmembrane region" description="Helical" evidence="1">
    <location>
        <begin position="144"/>
        <end position="167"/>
    </location>
</feature>
<keyword evidence="3" id="KW-1185">Reference proteome</keyword>
<dbReference type="AlphaFoldDB" id="A0A0C1L4U8"/>
<dbReference type="RefSeq" id="WP_039139753.1">
    <property type="nucleotide sequence ID" value="NZ_JSVC01000011.1"/>
</dbReference>
<feature type="transmembrane region" description="Helical" evidence="1">
    <location>
        <begin position="35"/>
        <end position="60"/>
    </location>
</feature>
<keyword evidence="1" id="KW-1133">Transmembrane helix</keyword>
<dbReference type="STRING" id="1349421.OI18_10625"/>
<reference evidence="2 3" key="1">
    <citation type="submission" date="2014-11" db="EMBL/GenBank/DDBJ databases">
        <title>Genome sequence of Flavihumibacter solisilvae 3-3.</title>
        <authorList>
            <person name="Zhou G."/>
            <person name="Li M."/>
            <person name="Wang G."/>
        </authorList>
    </citation>
    <scope>NUCLEOTIDE SEQUENCE [LARGE SCALE GENOMIC DNA]</scope>
    <source>
        <strain evidence="2 3">3-3</strain>
    </source>
</reference>
<evidence type="ECO:0000313" key="3">
    <source>
        <dbReference type="Proteomes" id="UP000031408"/>
    </source>
</evidence>
<dbReference type="Proteomes" id="UP000031408">
    <property type="component" value="Unassembled WGS sequence"/>
</dbReference>